<protein>
    <submittedName>
        <fullName evidence="1">Uncharacterized protein</fullName>
    </submittedName>
</protein>
<accession>A0A0T7P733</accession>
<dbReference type="Proteomes" id="UP000048841">
    <property type="component" value="Unassembled WGS sequence"/>
</dbReference>
<organism evidence="1 2">
    <name type="scientific">Yersinia enterocolitica</name>
    <dbReference type="NCBI Taxonomy" id="630"/>
    <lineage>
        <taxon>Bacteria</taxon>
        <taxon>Pseudomonadati</taxon>
        <taxon>Pseudomonadota</taxon>
        <taxon>Gammaproteobacteria</taxon>
        <taxon>Enterobacterales</taxon>
        <taxon>Yersiniaceae</taxon>
        <taxon>Yersinia</taxon>
    </lineage>
</organism>
<dbReference type="RefSeq" id="WP_057636577.1">
    <property type="nucleotide sequence ID" value="NZ_CGBR01000023.1"/>
</dbReference>
<dbReference type="AlphaFoldDB" id="A0A0T7P733"/>
<name>A0A0T7P733_YEREN</name>
<gene>
    <name evidence="1" type="ORF">ERS137941_02985</name>
</gene>
<evidence type="ECO:0000313" key="1">
    <source>
        <dbReference type="EMBL" id="CFQ68296.1"/>
    </source>
</evidence>
<proteinExistence type="predicted"/>
<reference evidence="1 2" key="1">
    <citation type="submission" date="2015-03" db="EMBL/GenBank/DDBJ databases">
        <authorList>
            <person name="Murphy D."/>
        </authorList>
    </citation>
    <scope>NUCLEOTIDE SEQUENCE [LARGE SCALE GENOMIC DNA]</scope>
    <source>
        <strain evidence="1 2">IP26249</strain>
    </source>
</reference>
<sequence length="136" mass="15330">MTIEIKASNGITITLNDASSLIDLMSDEDRMQVIESLSCYDNVIKHVVDQISSMYGMTENGFAGGQICGYERLYGEGTVLDKARYQVACSAQESNSELINQQSDAIKRLEERLSKTQDELLKFRYPERYPSNSQID</sequence>
<evidence type="ECO:0000313" key="2">
    <source>
        <dbReference type="Proteomes" id="UP000048841"/>
    </source>
</evidence>
<dbReference type="EMBL" id="CGBR01000023">
    <property type="protein sequence ID" value="CFQ68296.1"/>
    <property type="molecule type" value="Genomic_DNA"/>
</dbReference>